<proteinExistence type="predicted"/>
<dbReference type="Pfam" id="PF13410">
    <property type="entry name" value="GST_C_2"/>
    <property type="match status" value="1"/>
</dbReference>
<dbReference type="CDD" id="cd03207">
    <property type="entry name" value="GST_C_8"/>
    <property type="match status" value="1"/>
</dbReference>
<dbReference type="InterPro" id="IPR036249">
    <property type="entry name" value="Thioredoxin-like_sf"/>
</dbReference>
<dbReference type="Gene3D" id="3.40.30.10">
    <property type="entry name" value="Glutaredoxin"/>
    <property type="match status" value="1"/>
</dbReference>
<dbReference type="SUPFAM" id="SSF52833">
    <property type="entry name" value="Thioredoxin-like"/>
    <property type="match status" value="1"/>
</dbReference>
<protein>
    <submittedName>
        <fullName evidence="2">Glutathione S-transferase family protein</fullName>
    </submittedName>
</protein>
<feature type="domain" description="GST N-terminal" evidence="1">
    <location>
        <begin position="1"/>
        <end position="81"/>
    </location>
</feature>
<dbReference type="AlphaFoldDB" id="A0A4D7B0J9"/>
<dbReference type="OrthoDB" id="9810080at2"/>
<dbReference type="CDD" id="cd03046">
    <property type="entry name" value="GST_N_GTT1_like"/>
    <property type="match status" value="1"/>
</dbReference>
<dbReference type="KEGG" id="pstg:E8M01_01080"/>
<dbReference type="Gene3D" id="1.20.1050.10">
    <property type="match status" value="1"/>
</dbReference>
<gene>
    <name evidence="2" type="ORF">E8M01_01080</name>
</gene>
<evidence type="ECO:0000259" key="1">
    <source>
        <dbReference type="PROSITE" id="PS50404"/>
    </source>
</evidence>
<dbReference type="PROSITE" id="PS50404">
    <property type="entry name" value="GST_NTER"/>
    <property type="match status" value="1"/>
</dbReference>
<keyword evidence="2" id="KW-0808">Transferase</keyword>
<keyword evidence="3" id="KW-1185">Reference proteome</keyword>
<evidence type="ECO:0000313" key="2">
    <source>
        <dbReference type="EMBL" id="QCI62956.1"/>
    </source>
</evidence>
<dbReference type="RefSeq" id="WP_136958419.1">
    <property type="nucleotide sequence ID" value="NZ_CP039690.1"/>
</dbReference>
<dbReference type="PANTHER" id="PTHR44051">
    <property type="entry name" value="GLUTATHIONE S-TRANSFERASE-RELATED"/>
    <property type="match status" value="1"/>
</dbReference>
<name>A0A4D7B0J9_9HYPH</name>
<dbReference type="InterPro" id="IPR040079">
    <property type="entry name" value="Glutathione_S-Trfase"/>
</dbReference>
<reference evidence="2 3" key="1">
    <citation type="submission" date="2019-04" db="EMBL/GenBank/DDBJ databases">
        <title>Phreatobacter aquaticus sp. nov.</title>
        <authorList>
            <person name="Choi A."/>
        </authorList>
    </citation>
    <scope>NUCLEOTIDE SEQUENCE [LARGE SCALE GENOMIC DNA]</scope>
    <source>
        <strain evidence="2 3">KCTC 52518</strain>
    </source>
</reference>
<dbReference type="SFLD" id="SFLDG00358">
    <property type="entry name" value="Main_(cytGST)"/>
    <property type="match status" value="1"/>
</dbReference>
<dbReference type="InterPro" id="IPR004045">
    <property type="entry name" value="Glutathione_S-Trfase_N"/>
</dbReference>
<dbReference type="Proteomes" id="UP000298781">
    <property type="component" value="Chromosome"/>
</dbReference>
<organism evidence="2 3">
    <name type="scientific">Phreatobacter stygius</name>
    <dbReference type="NCBI Taxonomy" id="1940610"/>
    <lineage>
        <taxon>Bacteria</taxon>
        <taxon>Pseudomonadati</taxon>
        <taxon>Pseudomonadota</taxon>
        <taxon>Alphaproteobacteria</taxon>
        <taxon>Hyphomicrobiales</taxon>
        <taxon>Phreatobacteraceae</taxon>
        <taxon>Phreatobacter</taxon>
    </lineage>
</organism>
<accession>A0A4D7B0J9</accession>
<evidence type="ECO:0000313" key="3">
    <source>
        <dbReference type="Proteomes" id="UP000298781"/>
    </source>
</evidence>
<dbReference type="SUPFAM" id="SSF47616">
    <property type="entry name" value="GST C-terminal domain-like"/>
    <property type="match status" value="1"/>
</dbReference>
<sequence>MLTLHHAPQSRSSVVVWLLEELGVDYKINYCTIRRQDGSGGWDASNPHPDGKVPALVHDGALVTEMAAVVLYLTDLLPGAELGPQAGEADRGAYLTWLAWYAGELQPALMARFQAAAETGEQAEAAFAAAIARVVGALDRGPYLMGERFTAADVLIGSTLGWARQFAPPSAALDAWLARIADRPAAKRAAEKDGAIEVVQGV</sequence>
<dbReference type="PANTHER" id="PTHR44051:SF21">
    <property type="entry name" value="GLUTATHIONE S-TRANSFERASE FAMILY PROTEIN"/>
    <property type="match status" value="1"/>
</dbReference>
<dbReference type="InterPro" id="IPR036282">
    <property type="entry name" value="Glutathione-S-Trfase_C_sf"/>
</dbReference>
<dbReference type="SFLD" id="SFLDS00019">
    <property type="entry name" value="Glutathione_Transferase_(cytos"/>
    <property type="match status" value="1"/>
</dbReference>
<dbReference type="Pfam" id="PF13409">
    <property type="entry name" value="GST_N_2"/>
    <property type="match status" value="1"/>
</dbReference>
<dbReference type="SFLD" id="SFLDG01150">
    <property type="entry name" value="Main.1:_Beta-like"/>
    <property type="match status" value="1"/>
</dbReference>
<dbReference type="EMBL" id="CP039690">
    <property type="protein sequence ID" value="QCI62956.1"/>
    <property type="molecule type" value="Genomic_DNA"/>
</dbReference>
<dbReference type="GO" id="GO:0016740">
    <property type="term" value="F:transferase activity"/>
    <property type="evidence" value="ECO:0007669"/>
    <property type="project" value="UniProtKB-KW"/>
</dbReference>